<organism evidence="1 2">
    <name type="scientific">Limihaloglobus sulfuriphilus</name>
    <dbReference type="NCBI Taxonomy" id="1851148"/>
    <lineage>
        <taxon>Bacteria</taxon>
        <taxon>Pseudomonadati</taxon>
        <taxon>Planctomycetota</taxon>
        <taxon>Phycisphaerae</taxon>
        <taxon>Sedimentisphaerales</taxon>
        <taxon>Sedimentisphaeraceae</taxon>
        <taxon>Limihaloglobus</taxon>
    </lineage>
</organism>
<evidence type="ECO:0000313" key="1">
    <source>
        <dbReference type="EMBL" id="AQQ72017.1"/>
    </source>
</evidence>
<dbReference type="InterPro" id="IPR008000">
    <property type="entry name" value="Rham/fucose_mutarotase"/>
</dbReference>
<dbReference type="KEGG" id="pbas:SMSP2_02396"/>
<dbReference type="PANTHER" id="PTHR34389:SF2">
    <property type="entry name" value="L-RHAMNOSE MUTAROTASE"/>
    <property type="match status" value="1"/>
</dbReference>
<proteinExistence type="predicted"/>
<dbReference type="Pfam" id="PF05336">
    <property type="entry name" value="rhaM"/>
    <property type="match status" value="1"/>
</dbReference>
<sequence>MIRCGSVLEILEEKIDEYKQLHAEVWPEVLDMVRQCNITNYSIFLRRLPDGKFYLFSYFEYTGTDFEADMAKMAADPNTQRWWQVCGKCQRPLSDREKGQWWAPMQEVFHCD</sequence>
<dbReference type="InterPro" id="IPR011008">
    <property type="entry name" value="Dimeric_a/b-barrel"/>
</dbReference>
<gene>
    <name evidence="1" type="primary">rhaM</name>
    <name evidence="1" type="ORF">SMSP2_02396</name>
</gene>
<dbReference type="PANTHER" id="PTHR34389">
    <property type="entry name" value="L-RHAMNOSE MUTAROTASE"/>
    <property type="match status" value="1"/>
</dbReference>
<dbReference type="EC" id="5.1.3.-" evidence="1"/>
<name>A0A1Q2MI91_9BACT</name>
<dbReference type="STRING" id="1851148.SMSP2_02396"/>
<evidence type="ECO:0000313" key="2">
    <source>
        <dbReference type="Proteomes" id="UP000188181"/>
    </source>
</evidence>
<accession>A0A1Q2MI91</accession>
<keyword evidence="1" id="KW-0413">Isomerase</keyword>
<dbReference type="RefSeq" id="WP_146684248.1">
    <property type="nucleotide sequence ID" value="NZ_CP019646.1"/>
</dbReference>
<protein>
    <submittedName>
        <fullName evidence="1">L-rhamnose mutarotase</fullName>
        <ecNumber evidence="1">5.1.3.-</ecNumber>
    </submittedName>
</protein>
<reference evidence="2" key="1">
    <citation type="submission" date="2017-02" db="EMBL/GenBank/DDBJ databases">
        <title>Comparative genomics and description of representatives of a novel lineage of planctomycetes thriving in anoxic sediments.</title>
        <authorList>
            <person name="Spring S."/>
            <person name="Bunk B."/>
            <person name="Sproer C."/>
        </authorList>
    </citation>
    <scope>NUCLEOTIDE SEQUENCE [LARGE SCALE GENOMIC DNA]</scope>
    <source>
        <strain evidence="2">SM-Chi-D1</strain>
    </source>
</reference>
<dbReference type="AlphaFoldDB" id="A0A1Q2MI91"/>
<dbReference type="EMBL" id="CP019646">
    <property type="protein sequence ID" value="AQQ72017.1"/>
    <property type="molecule type" value="Genomic_DNA"/>
</dbReference>
<dbReference type="GO" id="GO:0016857">
    <property type="term" value="F:racemase and epimerase activity, acting on carbohydrates and derivatives"/>
    <property type="evidence" value="ECO:0007669"/>
    <property type="project" value="InterPro"/>
</dbReference>
<keyword evidence="2" id="KW-1185">Reference proteome</keyword>
<dbReference type="SUPFAM" id="SSF54909">
    <property type="entry name" value="Dimeric alpha+beta barrel"/>
    <property type="match status" value="1"/>
</dbReference>
<dbReference type="OrthoDB" id="9799608at2"/>
<dbReference type="Gene3D" id="3.30.70.100">
    <property type="match status" value="1"/>
</dbReference>
<dbReference type="Proteomes" id="UP000188181">
    <property type="component" value="Chromosome"/>
</dbReference>